<keyword evidence="1" id="KW-1133">Transmembrane helix</keyword>
<comment type="caution">
    <text evidence="3">The sequence shown here is derived from an EMBL/GenBank/DDBJ whole genome shotgun (WGS) entry which is preliminary data.</text>
</comment>
<proteinExistence type="predicted"/>
<reference evidence="3" key="1">
    <citation type="submission" date="2020-09" db="EMBL/GenBank/DDBJ databases">
        <title>Novel species in genus Aeromicrobium.</title>
        <authorList>
            <person name="Zhang G."/>
        </authorList>
    </citation>
    <scope>NUCLEOTIDE SEQUENCE</scope>
    <source>
        <strain evidence="3">Zg-636</strain>
    </source>
</reference>
<dbReference type="Pfam" id="PF08378">
    <property type="entry name" value="NERD"/>
    <property type="match status" value="1"/>
</dbReference>
<dbReference type="RefSeq" id="WP_187769369.1">
    <property type="nucleotide sequence ID" value="NZ_JACTVM010000002.1"/>
</dbReference>
<dbReference type="InterPro" id="IPR011528">
    <property type="entry name" value="NERD"/>
</dbReference>
<gene>
    <name evidence="3" type="ORF">IBG24_09385</name>
</gene>
<keyword evidence="1" id="KW-0812">Transmembrane</keyword>
<organism evidence="3 4">
    <name type="scientific">Aeromicrobium senzhongii</name>
    <dbReference type="NCBI Taxonomy" id="2663859"/>
    <lineage>
        <taxon>Bacteria</taxon>
        <taxon>Bacillati</taxon>
        <taxon>Actinomycetota</taxon>
        <taxon>Actinomycetes</taxon>
        <taxon>Propionibacteriales</taxon>
        <taxon>Nocardioidaceae</taxon>
        <taxon>Aeromicrobium</taxon>
    </lineage>
</organism>
<dbReference type="Proteomes" id="UP000620591">
    <property type="component" value="Unassembled WGS sequence"/>
</dbReference>
<protein>
    <submittedName>
        <fullName evidence="3">NERD domain-containing protein</fullName>
    </submittedName>
</protein>
<dbReference type="AlphaFoldDB" id="A0A8I0EWC0"/>
<name>A0A8I0EWC0_9ACTN</name>
<feature type="transmembrane region" description="Helical" evidence="1">
    <location>
        <begin position="53"/>
        <end position="80"/>
    </location>
</feature>
<accession>A0A8I0EWC0</accession>
<keyword evidence="1" id="KW-0472">Membrane</keyword>
<evidence type="ECO:0000259" key="2">
    <source>
        <dbReference type="Pfam" id="PF08378"/>
    </source>
</evidence>
<dbReference type="EMBL" id="JACTVM010000002">
    <property type="protein sequence ID" value="MBC9226526.1"/>
    <property type="molecule type" value="Genomic_DNA"/>
</dbReference>
<evidence type="ECO:0000313" key="4">
    <source>
        <dbReference type="Proteomes" id="UP000620591"/>
    </source>
</evidence>
<evidence type="ECO:0000256" key="1">
    <source>
        <dbReference type="SAM" id="Phobius"/>
    </source>
</evidence>
<feature type="transmembrane region" description="Helical" evidence="1">
    <location>
        <begin position="21"/>
        <end position="47"/>
    </location>
</feature>
<feature type="domain" description="NERD" evidence="2">
    <location>
        <begin position="89"/>
        <end position="144"/>
    </location>
</feature>
<evidence type="ECO:0000313" key="3">
    <source>
        <dbReference type="EMBL" id="MBC9226526.1"/>
    </source>
</evidence>
<sequence length="260" mass="29295">MAPTTFSRRELRRLFGGWARRNLKTVITSTAVVILMLFLATVFLIWYSPLGNFRWYLMGLTHALLLGAAPVALFMAFLAINPEAMRQLRGAWGEENTREVLKSAKHRRLVWGWADSIELAYGDIDHLVVTRRGGLVAIDSKWRNTFNPADRDGMARSAEKARLRANGIVDTVVRAGARGRRSAGQSVRIRPVVVIWGALQSEIPESANAHGVDFVPGYRLKRYLKDLRGDPIDRAAASGLLRRVNEFRDNSKDRRTKART</sequence>